<dbReference type="AlphaFoldDB" id="A0A1L7WUP1"/>
<dbReference type="PANTHER" id="PTHR13245:SF14">
    <property type="entry name" value="RRP15-LIKE PROTEIN"/>
    <property type="match status" value="1"/>
</dbReference>
<evidence type="ECO:0000256" key="2">
    <source>
        <dbReference type="SAM" id="MobiDB-lite"/>
    </source>
</evidence>
<reference evidence="3 4" key="1">
    <citation type="submission" date="2016-03" db="EMBL/GenBank/DDBJ databases">
        <authorList>
            <person name="Ploux O."/>
        </authorList>
    </citation>
    <scope>NUCLEOTIDE SEQUENCE [LARGE SCALE GENOMIC DNA]</scope>
    <source>
        <strain evidence="3 4">UAMH 11012</strain>
    </source>
</reference>
<keyword evidence="4" id="KW-1185">Reference proteome</keyword>
<dbReference type="GO" id="GO:0000460">
    <property type="term" value="P:maturation of 5.8S rRNA"/>
    <property type="evidence" value="ECO:0007669"/>
    <property type="project" value="TreeGrafter"/>
</dbReference>
<dbReference type="PANTHER" id="PTHR13245">
    <property type="entry name" value="RRP15-LIKE PROTEIN"/>
    <property type="match status" value="1"/>
</dbReference>
<evidence type="ECO:0000313" key="3">
    <source>
        <dbReference type="EMBL" id="CZR56491.1"/>
    </source>
</evidence>
<dbReference type="InterPro" id="IPR012459">
    <property type="entry name" value="Rrp15"/>
</dbReference>
<feature type="compositionally biased region" description="Acidic residues" evidence="2">
    <location>
        <begin position="52"/>
        <end position="86"/>
    </location>
</feature>
<dbReference type="GO" id="GO:0000470">
    <property type="term" value="P:maturation of LSU-rRNA"/>
    <property type="evidence" value="ECO:0007669"/>
    <property type="project" value="TreeGrafter"/>
</dbReference>
<name>A0A1L7WUP1_9HELO</name>
<dbReference type="Proteomes" id="UP000184330">
    <property type="component" value="Unassembled WGS sequence"/>
</dbReference>
<accession>A0A1L7WUP1</accession>
<dbReference type="GO" id="GO:0030687">
    <property type="term" value="C:preribosome, large subunit precursor"/>
    <property type="evidence" value="ECO:0007669"/>
    <property type="project" value="TreeGrafter"/>
</dbReference>
<dbReference type="STRING" id="576137.A0A1L7WUP1"/>
<sequence length="286" mass="31110">MAGSISKKRKVEDGMKGKISRPVKKFKKQTDYYSSSDEENDGQDFQAVNLQDSDEEGAEVTDLAAAEESEEENDEPVLEDDVEEVTDGSNSDSESGSEEDEDNEDNENPNLIRKRKRNDPEAFATSMSKILGAKLSTSKRSDPVLSRSVTAIQASKEITDLALEKKARHKMRAEKREALDKGRVKDVLGASTAFDAASGKEGPSVQETMELEKRLRKTAQRGVVKLFNAVRAAQVKGEEAARDARAKGLVGQGRREEKVNEMSKKGFLDLIAGGGGGLKAGAIEEA</sequence>
<evidence type="ECO:0000256" key="1">
    <source>
        <dbReference type="ARBA" id="ARBA00007462"/>
    </source>
</evidence>
<comment type="similarity">
    <text evidence="1">Belongs to the RRP15 family.</text>
</comment>
<dbReference type="EMBL" id="FJOG01000008">
    <property type="protein sequence ID" value="CZR56491.1"/>
    <property type="molecule type" value="Genomic_DNA"/>
</dbReference>
<evidence type="ECO:0000313" key="4">
    <source>
        <dbReference type="Proteomes" id="UP000184330"/>
    </source>
</evidence>
<feature type="region of interest" description="Disordered" evidence="2">
    <location>
        <begin position="1"/>
        <end position="125"/>
    </location>
</feature>
<organism evidence="3 4">
    <name type="scientific">Phialocephala subalpina</name>
    <dbReference type="NCBI Taxonomy" id="576137"/>
    <lineage>
        <taxon>Eukaryota</taxon>
        <taxon>Fungi</taxon>
        <taxon>Dikarya</taxon>
        <taxon>Ascomycota</taxon>
        <taxon>Pezizomycotina</taxon>
        <taxon>Leotiomycetes</taxon>
        <taxon>Helotiales</taxon>
        <taxon>Mollisiaceae</taxon>
        <taxon>Phialocephala</taxon>
        <taxon>Phialocephala fortinii species complex</taxon>
    </lineage>
</organism>
<dbReference type="Pfam" id="PF07890">
    <property type="entry name" value="Rrp15p"/>
    <property type="match status" value="1"/>
</dbReference>
<feature type="compositionally biased region" description="Basic residues" evidence="2">
    <location>
        <begin position="18"/>
        <end position="27"/>
    </location>
</feature>
<feature type="compositionally biased region" description="Acidic residues" evidence="2">
    <location>
        <begin position="95"/>
        <end position="107"/>
    </location>
</feature>
<protein>
    <submittedName>
        <fullName evidence="3">Probable RRP15 Essential protein involved in pre-rRNA processing</fullName>
    </submittedName>
</protein>
<gene>
    <name evidence="3" type="ORF">PAC_06379</name>
</gene>
<dbReference type="OrthoDB" id="20949at2759"/>
<proteinExistence type="inferred from homology"/>